<evidence type="ECO:0000313" key="4">
    <source>
        <dbReference type="WBParaSite" id="NBR_0001948601-mRNA-1"/>
    </source>
</evidence>
<feature type="compositionally biased region" description="Low complexity" evidence="1">
    <location>
        <begin position="350"/>
        <end position="363"/>
    </location>
</feature>
<dbReference type="Proteomes" id="UP000271162">
    <property type="component" value="Unassembled WGS sequence"/>
</dbReference>
<dbReference type="EMBL" id="UYSL01024219">
    <property type="protein sequence ID" value="VDL83221.1"/>
    <property type="molecule type" value="Genomic_DNA"/>
</dbReference>
<reference evidence="2 3" key="2">
    <citation type="submission" date="2018-11" db="EMBL/GenBank/DDBJ databases">
        <authorList>
            <consortium name="Pathogen Informatics"/>
        </authorList>
    </citation>
    <scope>NUCLEOTIDE SEQUENCE [LARGE SCALE GENOMIC DNA]</scope>
</reference>
<feature type="region of interest" description="Disordered" evidence="1">
    <location>
        <begin position="623"/>
        <end position="645"/>
    </location>
</feature>
<dbReference type="WBParaSite" id="NBR_0001948601-mRNA-1">
    <property type="protein sequence ID" value="NBR_0001948601-mRNA-1"/>
    <property type="gene ID" value="NBR_0001948601"/>
</dbReference>
<feature type="region of interest" description="Disordered" evidence="1">
    <location>
        <begin position="313"/>
        <end position="397"/>
    </location>
</feature>
<name>A0A0N4YQG4_NIPBR</name>
<dbReference type="STRING" id="27835.A0A0N4YQG4"/>
<dbReference type="AlphaFoldDB" id="A0A0N4YQG4"/>
<dbReference type="OMA" id="IEQKYHY"/>
<evidence type="ECO:0000313" key="3">
    <source>
        <dbReference type="Proteomes" id="UP000271162"/>
    </source>
</evidence>
<sequence length="804" mass="91567">ASANVSVCNYDIKPIITRSRAPPTPEFVDVHELWDHYVSRAEYHPILSSSEVQCPKARSRLQDRKVLVEKISQLKRIEQCIAQGIRQVTTFEFFNYVNPLCPGLNDVATDVFMISCNGDRDFLSQIVVPCRSTHHHDPPVLYYAVPPTIFIVVKVHIEQKYHYIGSARRVGRSRGDHEDEESTSTVFKRVLYGVRRVATGENGEVTPLYGNHTVVLINSDTDQVDGISFKFSDEKWMANYAQLEQFAKIGNKLCASGPIGLINFGVSDEHVDYDWSLVEKIMDSRAKRKCEQWRSANMVVWYHYEAPKVYEDNGAATRGSPSSDKENSALSPSRKLKRSPQKSPMKTLSPRKTSASSRSSVNSLTPREARSLAKAAGKALSPKDPPRKSPVRALSPRKCNGFAKATVVGEIESQSAQEDLQNGVFDRKSFPFAIHYLVTSVITRADWENPPTEPEQKSKKPVAVAPSSPKKVLYAPPSEVPVKKKNELPKAQMIPYGEMSFVHPTYSRVPGPSSAKVYHSVIEDTCDWKMHLIERNIRDYIDDTPQEKEFMLLHNQFRSKFRHSIVGEKLTLEFYTKFVETCGMEMKKKRIRAHCVARLTRLKSFPFAIHYLVTSVITRADWENPPTEPEQKSKKPVAVAPSSPKKVLYAPPSEVPVKKKNELPKAQMIPYGEMSFVHPTYSRVPGPSSAKVYHSVIEDTCDWKMHLIERNIRDYIDDTPQEKEFMLLHNQFRSKFRHSIVGEKLTLEFYTKFVETCGMEMKKKRIRAHCVARLTRLVQQNKMSPNNMAILTQKLYELGANDRD</sequence>
<reference evidence="4" key="1">
    <citation type="submission" date="2017-02" db="UniProtKB">
        <authorList>
            <consortium name="WormBaseParasite"/>
        </authorList>
    </citation>
    <scope>IDENTIFICATION</scope>
</reference>
<gene>
    <name evidence="2" type="ORF">NBR_LOCUS19487</name>
</gene>
<evidence type="ECO:0000256" key="1">
    <source>
        <dbReference type="SAM" id="MobiDB-lite"/>
    </source>
</evidence>
<feature type="region of interest" description="Disordered" evidence="1">
    <location>
        <begin position="448"/>
        <end position="470"/>
    </location>
</feature>
<protein>
    <submittedName>
        <fullName evidence="4">SET domain-containing protein</fullName>
    </submittedName>
</protein>
<proteinExistence type="predicted"/>
<keyword evidence="3" id="KW-1185">Reference proteome</keyword>
<organism evidence="4">
    <name type="scientific">Nippostrongylus brasiliensis</name>
    <name type="common">Rat hookworm</name>
    <dbReference type="NCBI Taxonomy" id="27835"/>
    <lineage>
        <taxon>Eukaryota</taxon>
        <taxon>Metazoa</taxon>
        <taxon>Ecdysozoa</taxon>
        <taxon>Nematoda</taxon>
        <taxon>Chromadorea</taxon>
        <taxon>Rhabditida</taxon>
        <taxon>Rhabditina</taxon>
        <taxon>Rhabditomorpha</taxon>
        <taxon>Strongyloidea</taxon>
        <taxon>Heligmosomidae</taxon>
        <taxon>Nippostrongylus</taxon>
    </lineage>
</organism>
<evidence type="ECO:0000313" key="2">
    <source>
        <dbReference type="EMBL" id="VDL83221.1"/>
    </source>
</evidence>
<accession>A0A0N4YQG4</accession>